<evidence type="ECO:0000256" key="2">
    <source>
        <dbReference type="ARBA" id="ARBA00001947"/>
    </source>
</evidence>
<evidence type="ECO:0000256" key="6">
    <source>
        <dbReference type="ARBA" id="ARBA00010854"/>
    </source>
</evidence>
<protein>
    <recommendedName>
        <fullName evidence="8">Methionine synthase</fullName>
        <ecNumber evidence="7">2.1.1.13</ecNumber>
    </recommendedName>
    <alternativeName>
        <fullName evidence="19">5-methyltetrahydrofolate--homocysteine methyltransferase</fullName>
    </alternativeName>
</protein>
<comment type="caution">
    <text evidence="26">The sequence shown here is derived from an EMBL/GenBank/DDBJ whole genome shotgun (WGS) entry which is preliminary data.</text>
</comment>
<evidence type="ECO:0000256" key="4">
    <source>
        <dbReference type="ARBA" id="ARBA00005178"/>
    </source>
</evidence>
<dbReference type="EC" id="2.1.1.13" evidence="7"/>
<keyword evidence="12 20" id="KW-0808">Transferase</keyword>
<dbReference type="InterPro" id="IPR050554">
    <property type="entry name" value="Met_Synthase/Corrinoid"/>
</dbReference>
<dbReference type="PROSITE" id="PS50970">
    <property type="entry name" value="HCY"/>
    <property type="match status" value="1"/>
</dbReference>
<evidence type="ECO:0000259" key="23">
    <source>
        <dbReference type="PROSITE" id="PS50972"/>
    </source>
</evidence>
<keyword evidence="16" id="KW-0486">Methionine biosynthesis</keyword>
<dbReference type="SMART" id="SM01018">
    <property type="entry name" value="B12-binding_2"/>
    <property type="match status" value="1"/>
</dbReference>
<dbReference type="SUPFAM" id="SSF47644">
    <property type="entry name" value="Methionine synthase domain"/>
    <property type="match status" value="1"/>
</dbReference>
<dbReference type="GO" id="GO:0032259">
    <property type="term" value="P:methylation"/>
    <property type="evidence" value="ECO:0007669"/>
    <property type="project" value="UniProtKB-KW"/>
</dbReference>
<feature type="domain" description="B12-binding N-terminal" evidence="25">
    <location>
        <begin position="627"/>
        <end position="721"/>
    </location>
</feature>
<feature type="domain" description="B12-binding" evidence="24">
    <location>
        <begin position="722"/>
        <end position="844"/>
    </location>
</feature>
<proteinExistence type="inferred from homology"/>
<dbReference type="Pfam" id="PF02607">
    <property type="entry name" value="B12-binding_2"/>
    <property type="match status" value="1"/>
</dbReference>
<dbReference type="InterPro" id="IPR006158">
    <property type="entry name" value="Cobalamin-bd"/>
</dbReference>
<evidence type="ECO:0000256" key="13">
    <source>
        <dbReference type="ARBA" id="ARBA00022691"/>
    </source>
</evidence>
<dbReference type="CDD" id="cd02070">
    <property type="entry name" value="corrinoid_protein_B12-BD"/>
    <property type="match status" value="1"/>
</dbReference>
<evidence type="ECO:0000313" key="27">
    <source>
        <dbReference type="Proteomes" id="UP001154420"/>
    </source>
</evidence>
<keyword evidence="15 20" id="KW-0862">Zinc</keyword>
<dbReference type="GO" id="GO:0046872">
    <property type="term" value="F:metal ion binding"/>
    <property type="evidence" value="ECO:0007669"/>
    <property type="project" value="UniProtKB-KW"/>
</dbReference>
<keyword evidence="10" id="KW-0028">Amino-acid biosynthesis</keyword>
<dbReference type="InterPro" id="IPR003726">
    <property type="entry name" value="HCY_dom"/>
</dbReference>
<evidence type="ECO:0000256" key="20">
    <source>
        <dbReference type="PROSITE-ProRule" id="PRU00333"/>
    </source>
</evidence>
<dbReference type="GO" id="GO:0005829">
    <property type="term" value="C:cytosol"/>
    <property type="evidence" value="ECO:0007669"/>
    <property type="project" value="TreeGrafter"/>
</dbReference>
<keyword evidence="17" id="KW-0170">Cobalt</keyword>
<feature type="domain" description="Hcy-binding" evidence="22">
    <location>
        <begin position="3"/>
        <end position="289"/>
    </location>
</feature>
<evidence type="ECO:0000256" key="5">
    <source>
        <dbReference type="ARBA" id="ARBA00010398"/>
    </source>
</evidence>
<evidence type="ECO:0000256" key="7">
    <source>
        <dbReference type="ARBA" id="ARBA00012032"/>
    </source>
</evidence>
<keyword evidence="13" id="KW-0949">S-adenosyl-L-methionine</keyword>
<dbReference type="InterPro" id="IPR036589">
    <property type="entry name" value="HCY_dom_sf"/>
</dbReference>
<dbReference type="EMBL" id="QZDT01000034">
    <property type="protein sequence ID" value="NBJ94262.1"/>
    <property type="molecule type" value="Genomic_DNA"/>
</dbReference>
<evidence type="ECO:0000256" key="10">
    <source>
        <dbReference type="ARBA" id="ARBA00022605"/>
    </source>
</evidence>
<evidence type="ECO:0000256" key="12">
    <source>
        <dbReference type="ARBA" id="ARBA00022679"/>
    </source>
</evidence>
<dbReference type="PROSITE" id="PS51332">
    <property type="entry name" value="B12_BINDING"/>
    <property type="match status" value="1"/>
</dbReference>
<comment type="similarity">
    <text evidence="6">Belongs to the methylamine corrinoid protein family.</text>
</comment>
<evidence type="ECO:0000259" key="25">
    <source>
        <dbReference type="PROSITE" id="PS51337"/>
    </source>
</evidence>
<feature type="domain" description="Pterin-binding" evidence="23">
    <location>
        <begin position="329"/>
        <end position="572"/>
    </location>
</feature>
<dbReference type="GO" id="GO:0050667">
    <property type="term" value="P:homocysteine metabolic process"/>
    <property type="evidence" value="ECO:0007669"/>
    <property type="project" value="TreeGrafter"/>
</dbReference>
<comment type="function">
    <text evidence="18">Catalyzes the transfer of a methyl group from methyl-cobalamin to homocysteine, yielding enzyme-bound cob(I)alamin and methionine. Subsequently, remethylates the cofactor using methyltetrahydrofolate.</text>
</comment>
<dbReference type="SUPFAM" id="SSF82282">
    <property type="entry name" value="Homocysteine S-methyltransferase"/>
    <property type="match status" value="1"/>
</dbReference>
<feature type="binding site" evidence="20">
    <location>
        <position position="275"/>
    </location>
    <ligand>
        <name>Zn(2+)</name>
        <dbReference type="ChEBI" id="CHEBI:29105"/>
    </ligand>
</feature>
<evidence type="ECO:0000256" key="3">
    <source>
        <dbReference type="ARBA" id="ARBA00001956"/>
    </source>
</evidence>
<dbReference type="Pfam" id="PF02574">
    <property type="entry name" value="S-methyl_trans"/>
    <property type="match status" value="1"/>
</dbReference>
<dbReference type="SUPFAM" id="SSF52242">
    <property type="entry name" value="Cobalamin (vitamin B12)-binding domain"/>
    <property type="match status" value="1"/>
</dbReference>
<keyword evidence="27" id="KW-1185">Reference proteome</keyword>
<dbReference type="Gene3D" id="3.20.20.20">
    <property type="entry name" value="Dihydropteroate synthase-like"/>
    <property type="match status" value="1"/>
</dbReference>
<evidence type="ECO:0000256" key="16">
    <source>
        <dbReference type="ARBA" id="ARBA00023167"/>
    </source>
</evidence>
<comment type="catalytic activity">
    <reaction evidence="1">
        <text>(6S)-5-methyl-5,6,7,8-tetrahydrofolate + L-homocysteine = (6S)-5,6,7,8-tetrahydrofolate + L-methionine</text>
        <dbReference type="Rhea" id="RHEA:11172"/>
        <dbReference type="ChEBI" id="CHEBI:18608"/>
        <dbReference type="ChEBI" id="CHEBI:57453"/>
        <dbReference type="ChEBI" id="CHEBI:57844"/>
        <dbReference type="ChEBI" id="CHEBI:58199"/>
        <dbReference type="EC" id="2.1.1.13"/>
    </reaction>
</comment>
<keyword evidence="11" id="KW-0846">Cobalamin</keyword>
<evidence type="ECO:0000256" key="15">
    <source>
        <dbReference type="ARBA" id="ARBA00022833"/>
    </source>
</evidence>
<evidence type="ECO:0000256" key="17">
    <source>
        <dbReference type="ARBA" id="ARBA00023285"/>
    </source>
</evidence>
<evidence type="ECO:0000256" key="18">
    <source>
        <dbReference type="ARBA" id="ARBA00025552"/>
    </source>
</evidence>
<evidence type="ECO:0000256" key="11">
    <source>
        <dbReference type="ARBA" id="ARBA00022628"/>
    </source>
</evidence>
<dbReference type="GO" id="GO:0031419">
    <property type="term" value="F:cobalamin binding"/>
    <property type="evidence" value="ECO:0007669"/>
    <property type="project" value="UniProtKB-KW"/>
</dbReference>
<feature type="region of interest" description="Disordered" evidence="21">
    <location>
        <begin position="607"/>
        <end position="626"/>
    </location>
</feature>
<evidence type="ECO:0000313" key="26">
    <source>
        <dbReference type="EMBL" id="NBJ94262.1"/>
    </source>
</evidence>
<evidence type="ECO:0000256" key="9">
    <source>
        <dbReference type="ARBA" id="ARBA00022603"/>
    </source>
</evidence>
<dbReference type="FunFam" id="3.40.50.280:FF:000003">
    <property type="entry name" value="Dimethylamine methyltransferase corrinoid protein"/>
    <property type="match status" value="1"/>
</dbReference>
<dbReference type="Gene3D" id="3.20.20.330">
    <property type="entry name" value="Homocysteine-binding-like domain"/>
    <property type="match status" value="1"/>
</dbReference>
<sequence>MNITEFKEFTGNRLVYLDGATGSNLMKRGMPGGVCPEKWILEHPDIFMGLQREYVEAGSNMIYAPTFTANRIKLKEYHLEGEIERINHELVALSKKAAGDKAFVAGDITMTGRQLIPMGDMDFEELIGVYKEQIKLICEAGADLLVVETMMCLQETRAALIAAKEVCTLPVMATLTFESDGRTLYGTDGISAAVTLEKLGACAVGANCSTGPDKMVELIQSISKVVSIPVIAKPNAGMPGLNAEGETVYDMDADTFALEMKKLVDAGARILGGCCGTAPEYIEKLVKATKDIRPVEPAEIGTKSQAEKSDIRYLSSERKTVAFGLDSPFMVVGERINPTGKKKLQAQLKEGNLDLALSFAQEQEECGAALLDINVGMSGIDEKEMMLKVLDEVTVATNLPLAIDSSHVDVIEAALRRYPGRALINSISAESKKMEPLLTLAKKYGAMFILLPLSDKGLPENLEEKIEIIEKISQKAFEMGLGKEDIVVDGLVATAGANPNAAKEVLETIRYCKKNGFATICGLSNISFGLPERSFVNTAFLTMAIQEGLSMTIANPSQDLLMNIAFASDLLMNKEEADTRYIERMALYKERAPIMVSAKVAANGQPETAAGQQTAKGGAAEGSQAFTEQADRAGLSDNQIYQDVMKGNRKQIKEHTKQLVEEGQEAAHILNQILLPAINQVGELFDKGRYFLPQLIASAEAMKLSIEYLEPFLAADTQKEEMPVVVIATVAGDIHDIGKNLVALMLKNHGFQVIDLGKDVPKETIVEQAIQNNASIIAMSALMTTTMQEMKRVVDYAKEKRVEAKIMIGGAVITPEYAKEIGADGYSRDAAGAVREAKQLLGLV</sequence>
<keyword evidence="9 20" id="KW-0489">Methyltransferase</keyword>
<accession>A0A9X5BIJ3</accession>
<organism evidence="26 27">
    <name type="scientific">Parablautia muri</name>
    <dbReference type="NCBI Taxonomy" id="2320879"/>
    <lineage>
        <taxon>Bacteria</taxon>
        <taxon>Bacillati</taxon>
        <taxon>Bacillota</taxon>
        <taxon>Clostridia</taxon>
        <taxon>Lachnospirales</taxon>
        <taxon>Lachnospiraceae</taxon>
        <taxon>Parablautia</taxon>
    </lineage>
</organism>
<comment type="cofactor">
    <cofactor evidence="2 20">
        <name>Zn(2+)</name>
        <dbReference type="ChEBI" id="CHEBI:29105"/>
    </cofactor>
</comment>
<comment type="pathway">
    <text evidence="4">Amino-acid biosynthesis; L-methionine biosynthesis via de novo pathway; L-methionine from L-homocysteine (MetH route): step 1/1.</text>
</comment>
<dbReference type="PROSITE" id="PS51337">
    <property type="entry name" value="B12_BINDING_NTER"/>
    <property type="match status" value="1"/>
</dbReference>
<dbReference type="PROSITE" id="PS50972">
    <property type="entry name" value="PTERIN_BINDING"/>
    <property type="match status" value="1"/>
</dbReference>
<evidence type="ECO:0000256" key="8">
    <source>
        <dbReference type="ARBA" id="ARBA00013998"/>
    </source>
</evidence>
<keyword evidence="14 20" id="KW-0479">Metal-binding</keyword>
<evidence type="ECO:0000259" key="22">
    <source>
        <dbReference type="PROSITE" id="PS50970"/>
    </source>
</evidence>
<dbReference type="GO" id="GO:0046653">
    <property type="term" value="P:tetrahydrofolate metabolic process"/>
    <property type="evidence" value="ECO:0007669"/>
    <property type="project" value="TreeGrafter"/>
</dbReference>
<feature type="compositionally biased region" description="Low complexity" evidence="21">
    <location>
        <begin position="607"/>
        <end position="622"/>
    </location>
</feature>
<evidence type="ECO:0000259" key="24">
    <source>
        <dbReference type="PROSITE" id="PS51332"/>
    </source>
</evidence>
<dbReference type="GO" id="GO:0008705">
    <property type="term" value="F:methionine synthase activity"/>
    <property type="evidence" value="ECO:0007669"/>
    <property type="project" value="UniProtKB-EC"/>
</dbReference>
<evidence type="ECO:0000256" key="14">
    <source>
        <dbReference type="ARBA" id="ARBA00022723"/>
    </source>
</evidence>
<feature type="binding site" evidence="20">
    <location>
        <position position="208"/>
    </location>
    <ligand>
        <name>Zn(2+)</name>
        <dbReference type="ChEBI" id="CHEBI:29105"/>
    </ligand>
</feature>
<dbReference type="InterPro" id="IPR036724">
    <property type="entry name" value="Cobalamin-bd_sf"/>
</dbReference>
<dbReference type="PANTHER" id="PTHR45833">
    <property type="entry name" value="METHIONINE SYNTHASE"/>
    <property type="match status" value="1"/>
</dbReference>
<evidence type="ECO:0000256" key="1">
    <source>
        <dbReference type="ARBA" id="ARBA00001700"/>
    </source>
</evidence>
<dbReference type="InterPro" id="IPR000489">
    <property type="entry name" value="Pterin-binding_dom"/>
</dbReference>
<dbReference type="RefSeq" id="WP_330585116.1">
    <property type="nucleotide sequence ID" value="NZ_QZDT01000034.1"/>
</dbReference>
<dbReference type="AlphaFoldDB" id="A0A9X5BIJ3"/>
<dbReference type="Pfam" id="PF00809">
    <property type="entry name" value="Pterin_bind"/>
    <property type="match status" value="1"/>
</dbReference>
<comment type="cofactor">
    <cofactor evidence="3">
        <name>methylcob(III)alamin</name>
        <dbReference type="ChEBI" id="CHEBI:28115"/>
    </cofactor>
</comment>
<feature type="binding site" evidence="20">
    <location>
        <position position="274"/>
    </location>
    <ligand>
        <name>Zn(2+)</name>
        <dbReference type="ChEBI" id="CHEBI:29105"/>
    </ligand>
</feature>
<dbReference type="Gene3D" id="3.40.50.280">
    <property type="entry name" value="Cobalamin-binding domain"/>
    <property type="match status" value="1"/>
</dbReference>
<reference evidence="26" key="1">
    <citation type="submission" date="2018-09" db="EMBL/GenBank/DDBJ databases">
        <title>Murine metabolic-syndrome-specific gut microbial biobank.</title>
        <authorList>
            <person name="Liu C."/>
        </authorList>
    </citation>
    <scope>NUCLEOTIDE SEQUENCE</scope>
    <source>
        <strain evidence="26">D42-62</strain>
    </source>
</reference>
<dbReference type="InterPro" id="IPR003759">
    <property type="entry name" value="Cbl-bd_cap"/>
</dbReference>
<dbReference type="Pfam" id="PF02310">
    <property type="entry name" value="B12-binding"/>
    <property type="match status" value="1"/>
</dbReference>
<name>A0A9X5BIJ3_9FIRM</name>
<dbReference type="Proteomes" id="UP001154420">
    <property type="component" value="Unassembled WGS sequence"/>
</dbReference>
<dbReference type="InterPro" id="IPR036594">
    <property type="entry name" value="Meth_synthase_dom"/>
</dbReference>
<dbReference type="Gene3D" id="1.10.1240.10">
    <property type="entry name" value="Methionine synthase domain"/>
    <property type="match status" value="1"/>
</dbReference>
<evidence type="ECO:0000256" key="21">
    <source>
        <dbReference type="SAM" id="MobiDB-lite"/>
    </source>
</evidence>
<dbReference type="SUPFAM" id="SSF51717">
    <property type="entry name" value="Dihydropteroate synthetase-like"/>
    <property type="match status" value="1"/>
</dbReference>
<dbReference type="PANTHER" id="PTHR45833:SF1">
    <property type="entry name" value="METHIONINE SYNTHASE"/>
    <property type="match status" value="1"/>
</dbReference>
<gene>
    <name evidence="26" type="ORF">D5281_17135</name>
</gene>
<dbReference type="InterPro" id="IPR011005">
    <property type="entry name" value="Dihydropteroate_synth-like_sf"/>
</dbReference>
<evidence type="ECO:0000256" key="19">
    <source>
        <dbReference type="ARBA" id="ARBA00031040"/>
    </source>
</evidence>
<comment type="similarity">
    <text evidence="5">Belongs to the vitamin-B12 dependent methionine synthase family.</text>
</comment>